<gene>
    <name evidence="3" type="ORF">CPB83DRAFT_820574</name>
</gene>
<dbReference type="CDD" id="cd18186">
    <property type="entry name" value="BTB_POZ_ZBTB_KLHL-like"/>
    <property type="match status" value="1"/>
</dbReference>
<comment type="caution">
    <text evidence="3">The sequence shown here is derived from an EMBL/GenBank/DDBJ whole genome shotgun (WGS) entry which is preliminary data.</text>
</comment>
<dbReference type="InterPro" id="IPR011333">
    <property type="entry name" value="SKP1/BTB/POZ_sf"/>
</dbReference>
<proteinExistence type="predicted"/>
<dbReference type="InterPro" id="IPR000210">
    <property type="entry name" value="BTB/POZ_dom"/>
</dbReference>
<dbReference type="OrthoDB" id="3027208at2759"/>
<feature type="domain" description="BTB" evidence="2">
    <location>
        <begin position="37"/>
        <end position="104"/>
    </location>
</feature>
<name>A0A9P6JKN7_9AGAR</name>
<dbReference type="Gene3D" id="3.30.710.10">
    <property type="entry name" value="Potassium Channel Kv1.1, Chain A"/>
    <property type="match status" value="1"/>
</dbReference>
<evidence type="ECO:0000256" key="1">
    <source>
        <dbReference type="SAM" id="MobiDB-lite"/>
    </source>
</evidence>
<reference evidence="3" key="1">
    <citation type="submission" date="2020-11" db="EMBL/GenBank/DDBJ databases">
        <authorList>
            <consortium name="DOE Joint Genome Institute"/>
            <person name="Ahrendt S."/>
            <person name="Riley R."/>
            <person name="Andreopoulos W."/>
            <person name="Labutti K."/>
            <person name="Pangilinan J."/>
            <person name="Ruiz-Duenas F.J."/>
            <person name="Barrasa J.M."/>
            <person name="Sanchez-Garcia M."/>
            <person name="Camarero S."/>
            <person name="Miyauchi S."/>
            <person name="Serrano A."/>
            <person name="Linde D."/>
            <person name="Babiker R."/>
            <person name="Drula E."/>
            <person name="Ayuso-Fernandez I."/>
            <person name="Pacheco R."/>
            <person name="Padilla G."/>
            <person name="Ferreira P."/>
            <person name="Barriuso J."/>
            <person name="Kellner H."/>
            <person name="Castanera R."/>
            <person name="Alfaro M."/>
            <person name="Ramirez L."/>
            <person name="Pisabarro A.G."/>
            <person name="Kuo A."/>
            <person name="Tritt A."/>
            <person name="Lipzen A."/>
            <person name="He G."/>
            <person name="Yan M."/>
            <person name="Ng V."/>
            <person name="Cullen D."/>
            <person name="Martin F."/>
            <person name="Rosso M.-N."/>
            <person name="Henrissat B."/>
            <person name="Hibbett D."/>
            <person name="Martinez A.T."/>
            <person name="Grigoriev I.V."/>
        </authorList>
    </citation>
    <scope>NUCLEOTIDE SEQUENCE</scope>
    <source>
        <strain evidence="3">CBS 506.95</strain>
    </source>
</reference>
<evidence type="ECO:0000313" key="4">
    <source>
        <dbReference type="Proteomes" id="UP000807306"/>
    </source>
</evidence>
<accession>A0A9P6JKN7</accession>
<keyword evidence="4" id="KW-1185">Reference proteome</keyword>
<evidence type="ECO:0000313" key="3">
    <source>
        <dbReference type="EMBL" id="KAF9524118.1"/>
    </source>
</evidence>
<dbReference type="SUPFAM" id="SSF54695">
    <property type="entry name" value="POZ domain"/>
    <property type="match status" value="1"/>
</dbReference>
<protein>
    <recommendedName>
        <fullName evidence="2">BTB domain-containing protein</fullName>
    </recommendedName>
</protein>
<dbReference type="SMART" id="SM00225">
    <property type="entry name" value="BTB"/>
    <property type="match status" value="1"/>
</dbReference>
<dbReference type="Pfam" id="PF00651">
    <property type="entry name" value="BTB"/>
    <property type="match status" value="1"/>
</dbReference>
<dbReference type="Proteomes" id="UP000807306">
    <property type="component" value="Unassembled WGS sequence"/>
</dbReference>
<dbReference type="AlphaFoldDB" id="A0A9P6JKN7"/>
<dbReference type="EMBL" id="MU157904">
    <property type="protein sequence ID" value="KAF9524118.1"/>
    <property type="molecule type" value="Genomic_DNA"/>
</dbReference>
<sequence length="346" mass="39699">MIVLFAPPPMEGARPSKRPRTSDADSEQDSKFWYQDGNIILQAGQKRFKVHMGVLSRQSAVFRDMFAMPPSREENEGNEDDNCHVVVLQDSPQDLEILLTLLYDTLSIYKRQHQSKLPLPTVAAMLRMGRKYSFKHLRTQGLSYLKEQYPDALFSFDLWCPSYGQSTEGLAEVIAMGHENSLLDVLLPAYWKLLIYCDAKGIVKFFDEMDPSLKACLRFPEPITSLLGRERIRSLAFETTLSFLSEKKIPVKSCTGAKRKQCQQTVDDIQLECLQSDSTVTLKYALQPYYGYKRDFDKKFCDLCYGVLKETHSTGRSQLWSQFTEAFGISKNQNIWVEEDWASDAE</sequence>
<organism evidence="3 4">
    <name type="scientific">Crepidotus variabilis</name>
    <dbReference type="NCBI Taxonomy" id="179855"/>
    <lineage>
        <taxon>Eukaryota</taxon>
        <taxon>Fungi</taxon>
        <taxon>Dikarya</taxon>
        <taxon>Basidiomycota</taxon>
        <taxon>Agaricomycotina</taxon>
        <taxon>Agaricomycetes</taxon>
        <taxon>Agaricomycetidae</taxon>
        <taxon>Agaricales</taxon>
        <taxon>Agaricineae</taxon>
        <taxon>Crepidotaceae</taxon>
        <taxon>Crepidotus</taxon>
    </lineage>
</organism>
<feature type="region of interest" description="Disordered" evidence="1">
    <location>
        <begin position="6"/>
        <end position="28"/>
    </location>
</feature>
<evidence type="ECO:0000259" key="2">
    <source>
        <dbReference type="PROSITE" id="PS50097"/>
    </source>
</evidence>
<dbReference type="PROSITE" id="PS50097">
    <property type="entry name" value="BTB"/>
    <property type="match status" value="1"/>
</dbReference>